<dbReference type="KEGG" id="lha:LHA_0285"/>
<dbReference type="EMBL" id="LN681225">
    <property type="protein sequence ID" value="CEK09396.1"/>
    <property type="molecule type" value="Genomic_DNA"/>
</dbReference>
<evidence type="ECO:0000313" key="12">
    <source>
        <dbReference type="EMBL" id="CEK09396.1"/>
    </source>
</evidence>
<gene>
    <name evidence="12" type="primary">cc</name>
    <name evidence="12" type="ORF">LHA_0285</name>
</gene>
<dbReference type="STRING" id="449.LHA_0285"/>
<evidence type="ECO:0000256" key="7">
    <source>
        <dbReference type="ARBA" id="ARBA00023004"/>
    </source>
</evidence>
<dbReference type="PATRIC" id="fig|449.7.peg.988"/>
<feature type="binding site" description="covalent" evidence="8">
    <location>
        <position position="32"/>
    </location>
    <ligand>
        <name>heme c</name>
        <dbReference type="ChEBI" id="CHEBI:61717"/>
        <label>1</label>
    </ligand>
</feature>
<dbReference type="PANTHER" id="PTHR33751">
    <property type="entry name" value="CBB3-TYPE CYTOCHROME C OXIDASE SUBUNIT FIXP"/>
    <property type="match status" value="1"/>
</dbReference>
<feature type="binding site" description="axial binding residue" evidence="9">
    <location>
        <position position="176"/>
    </location>
    <ligand>
        <name>heme c</name>
        <dbReference type="ChEBI" id="CHEBI:61717"/>
        <label>2</label>
    </ligand>
    <ligandPart>
        <name>Fe</name>
        <dbReference type="ChEBI" id="CHEBI:18248"/>
    </ligandPart>
</feature>
<feature type="domain" description="Cytochrome c" evidence="11">
    <location>
        <begin position="1"/>
        <end position="99"/>
    </location>
</feature>
<dbReference type="InterPro" id="IPR024167">
    <property type="entry name" value="Cytochrome_c4-like"/>
</dbReference>
<dbReference type="PANTHER" id="PTHR33751:SF9">
    <property type="entry name" value="CYTOCHROME C4"/>
    <property type="match status" value="1"/>
</dbReference>
<keyword evidence="5" id="KW-0574">Periplasm</keyword>
<dbReference type="InterPro" id="IPR036909">
    <property type="entry name" value="Cyt_c-like_dom_sf"/>
</dbReference>
<evidence type="ECO:0000256" key="9">
    <source>
        <dbReference type="PIRSR" id="PIRSR000005-2"/>
    </source>
</evidence>
<keyword evidence="2" id="KW-0813">Transport</keyword>
<dbReference type="GO" id="GO:0009055">
    <property type="term" value="F:electron transfer activity"/>
    <property type="evidence" value="ECO:0007669"/>
    <property type="project" value="InterPro"/>
</dbReference>
<feature type="binding site" description="axial binding residue" evidence="9">
    <location>
        <position position="76"/>
    </location>
    <ligand>
        <name>heme c</name>
        <dbReference type="ChEBI" id="CHEBI:61717"/>
        <label>1</label>
    </ligand>
    <ligandPart>
        <name>Fe</name>
        <dbReference type="ChEBI" id="CHEBI:18248"/>
    </ligandPart>
</feature>
<dbReference type="RefSeq" id="WP_045104936.1">
    <property type="nucleotide sequence ID" value="NZ_LN681225.1"/>
</dbReference>
<dbReference type="InterPro" id="IPR009056">
    <property type="entry name" value="Cyt_c-like_dom"/>
</dbReference>
<dbReference type="Proteomes" id="UP000032803">
    <property type="component" value="Chromosome I"/>
</dbReference>
<sequence length="199" mass="21715">MKKIVFALIVFCTFTSNAAEQTTPAPAKATVCVACHGQQGVSLNPEWPNIAGQHASYILKQLQDYKKGTTRNAPAMVGIVATLSEADMAELAAFYAKQPLPEGVTPQKYLKRGEQLYRGGDFEKHITACIACHGPRGTGNGQAGFPVLSGQHAPYTIQQLQAFKDKKRSNDLNSIMRDISARMSHEDMEAVAFYMQGLH</sequence>
<dbReference type="Pfam" id="PF00034">
    <property type="entry name" value="Cytochrom_C"/>
    <property type="match status" value="1"/>
</dbReference>
<dbReference type="PIRSF" id="PIRSF000005">
    <property type="entry name" value="Cytochrome_c4"/>
    <property type="match status" value="1"/>
</dbReference>
<comment type="PTM">
    <text evidence="8">Binds 2 heme c groups covalently per subunit.</text>
</comment>
<feature type="binding site" description="covalent" evidence="8">
    <location>
        <position position="129"/>
    </location>
    <ligand>
        <name>heme c</name>
        <dbReference type="ChEBI" id="CHEBI:61717"/>
        <label>2</label>
    </ligand>
</feature>
<feature type="binding site" description="axial binding residue" evidence="9">
    <location>
        <position position="133"/>
    </location>
    <ligand>
        <name>heme c</name>
        <dbReference type="ChEBI" id="CHEBI:61717"/>
        <label>2</label>
    </ligand>
    <ligandPart>
        <name>Fe</name>
        <dbReference type="ChEBI" id="CHEBI:18248"/>
    </ligandPart>
</feature>
<feature type="signal peptide" evidence="10">
    <location>
        <begin position="1"/>
        <end position="18"/>
    </location>
</feature>
<dbReference type="OrthoDB" id="9773456at2"/>
<keyword evidence="6" id="KW-0249">Electron transport</keyword>
<proteinExistence type="predicted"/>
<keyword evidence="7 9" id="KW-0408">Iron</keyword>
<keyword evidence="13" id="KW-1185">Reference proteome</keyword>
<feature type="binding site" description="covalent" evidence="8">
    <location>
        <position position="132"/>
    </location>
    <ligand>
        <name>heme c</name>
        <dbReference type="ChEBI" id="CHEBI:61717"/>
        <label>2</label>
    </ligand>
</feature>
<evidence type="ECO:0000313" key="13">
    <source>
        <dbReference type="Proteomes" id="UP000032803"/>
    </source>
</evidence>
<dbReference type="HOGENOM" id="CLU_076280_2_1_6"/>
<evidence type="ECO:0000259" key="11">
    <source>
        <dbReference type="PROSITE" id="PS51007"/>
    </source>
</evidence>
<dbReference type="Gene3D" id="1.10.760.10">
    <property type="entry name" value="Cytochrome c-like domain"/>
    <property type="match status" value="2"/>
</dbReference>
<dbReference type="SUPFAM" id="SSF46626">
    <property type="entry name" value="Cytochrome c"/>
    <property type="match status" value="2"/>
</dbReference>
<dbReference type="GO" id="GO:0005506">
    <property type="term" value="F:iron ion binding"/>
    <property type="evidence" value="ECO:0007669"/>
    <property type="project" value="InterPro"/>
</dbReference>
<evidence type="ECO:0000256" key="1">
    <source>
        <dbReference type="ARBA" id="ARBA00004418"/>
    </source>
</evidence>
<feature type="binding site" description="axial binding residue" evidence="9">
    <location>
        <position position="36"/>
    </location>
    <ligand>
        <name>heme c</name>
        <dbReference type="ChEBI" id="CHEBI:61717"/>
        <label>1</label>
    </ligand>
    <ligandPart>
        <name>Fe</name>
        <dbReference type="ChEBI" id="CHEBI:18248"/>
    </ligandPart>
</feature>
<dbReference type="GO" id="GO:0020037">
    <property type="term" value="F:heme binding"/>
    <property type="evidence" value="ECO:0007669"/>
    <property type="project" value="InterPro"/>
</dbReference>
<evidence type="ECO:0000256" key="5">
    <source>
        <dbReference type="ARBA" id="ARBA00022764"/>
    </source>
</evidence>
<dbReference type="InterPro" id="IPR050597">
    <property type="entry name" value="Cytochrome_c_Oxidase_Subunit"/>
</dbReference>
<feature type="chain" id="PRO_5009754224" evidence="10">
    <location>
        <begin position="19"/>
        <end position="199"/>
    </location>
</feature>
<evidence type="ECO:0000256" key="10">
    <source>
        <dbReference type="SAM" id="SignalP"/>
    </source>
</evidence>
<evidence type="ECO:0000256" key="4">
    <source>
        <dbReference type="ARBA" id="ARBA00022723"/>
    </source>
</evidence>
<comment type="subcellular location">
    <subcellularLocation>
        <location evidence="1">Periplasm</location>
    </subcellularLocation>
</comment>
<protein>
    <submittedName>
        <fullName evidence="12">Cytochrome c4</fullName>
    </submittedName>
</protein>
<dbReference type="AlphaFoldDB" id="A0A0A8UPD4"/>
<keyword evidence="4 9" id="KW-0479">Metal-binding</keyword>
<dbReference type="PROSITE" id="PS51007">
    <property type="entry name" value="CYTC"/>
    <property type="match status" value="2"/>
</dbReference>
<feature type="domain" description="Cytochrome c" evidence="11">
    <location>
        <begin position="108"/>
        <end position="199"/>
    </location>
</feature>
<evidence type="ECO:0000256" key="8">
    <source>
        <dbReference type="PIRSR" id="PIRSR000005-1"/>
    </source>
</evidence>
<feature type="binding site" description="covalent" evidence="8">
    <location>
        <position position="35"/>
    </location>
    <ligand>
        <name>heme c</name>
        <dbReference type="ChEBI" id="CHEBI:61717"/>
        <label>1</label>
    </ligand>
</feature>
<organism evidence="12 13">
    <name type="scientific">Legionella hackeliae</name>
    <dbReference type="NCBI Taxonomy" id="449"/>
    <lineage>
        <taxon>Bacteria</taxon>
        <taxon>Pseudomonadati</taxon>
        <taxon>Pseudomonadota</taxon>
        <taxon>Gammaproteobacteria</taxon>
        <taxon>Legionellales</taxon>
        <taxon>Legionellaceae</taxon>
        <taxon>Legionella</taxon>
    </lineage>
</organism>
<evidence type="ECO:0000256" key="6">
    <source>
        <dbReference type="ARBA" id="ARBA00022982"/>
    </source>
</evidence>
<evidence type="ECO:0000256" key="3">
    <source>
        <dbReference type="ARBA" id="ARBA00022617"/>
    </source>
</evidence>
<name>A0A0A8UPD4_LEGHA</name>
<evidence type="ECO:0000256" key="2">
    <source>
        <dbReference type="ARBA" id="ARBA00022448"/>
    </source>
</evidence>
<dbReference type="GO" id="GO:0042597">
    <property type="term" value="C:periplasmic space"/>
    <property type="evidence" value="ECO:0007669"/>
    <property type="project" value="UniProtKB-SubCell"/>
</dbReference>
<reference evidence="13" key="1">
    <citation type="submission" date="2014-09" db="EMBL/GenBank/DDBJ databases">
        <authorList>
            <person name="Gomez-Valero L."/>
        </authorList>
    </citation>
    <scope>NUCLEOTIDE SEQUENCE [LARGE SCALE GENOMIC DNA]</scope>
    <source>
        <strain evidence="13">ATCC35250</strain>
    </source>
</reference>
<dbReference type="Pfam" id="PF13442">
    <property type="entry name" value="Cytochrome_CBB3"/>
    <property type="match status" value="1"/>
</dbReference>
<keyword evidence="3 8" id="KW-0349">Heme</keyword>
<accession>A0A0A8UPD4</accession>
<keyword evidence="10" id="KW-0732">Signal</keyword>